<reference evidence="1 2" key="1">
    <citation type="journal article" date="2023" name="Elife">
        <title>Identification of key yeast species and microbe-microbe interactions impacting larval growth of Drosophila in the wild.</title>
        <authorList>
            <person name="Mure A."/>
            <person name="Sugiura Y."/>
            <person name="Maeda R."/>
            <person name="Honda K."/>
            <person name="Sakurai N."/>
            <person name="Takahashi Y."/>
            <person name="Watada M."/>
            <person name="Katoh T."/>
            <person name="Gotoh A."/>
            <person name="Gotoh Y."/>
            <person name="Taniguchi I."/>
            <person name="Nakamura K."/>
            <person name="Hayashi T."/>
            <person name="Katayama T."/>
            <person name="Uemura T."/>
            <person name="Hattori Y."/>
        </authorList>
    </citation>
    <scope>NUCLEOTIDE SEQUENCE [LARGE SCALE GENOMIC DNA]</scope>
    <source>
        <strain evidence="1 2">SC-9</strain>
    </source>
</reference>
<accession>A0AAV5QER2</accession>
<proteinExistence type="predicted"/>
<dbReference type="GeneID" id="90071121"/>
<evidence type="ECO:0000313" key="2">
    <source>
        <dbReference type="Proteomes" id="UP001360560"/>
    </source>
</evidence>
<protein>
    <submittedName>
        <fullName evidence="1">Uncharacterized protein</fullName>
    </submittedName>
</protein>
<dbReference type="RefSeq" id="XP_064850142.1">
    <property type="nucleotide sequence ID" value="XM_064994070.1"/>
</dbReference>
<dbReference type="EMBL" id="BTFZ01000001">
    <property type="protein sequence ID" value="GMM33142.1"/>
    <property type="molecule type" value="Genomic_DNA"/>
</dbReference>
<dbReference type="Proteomes" id="UP001360560">
    <property type="component" value="Unassembled WGS sequence"/>
</dbReference>
<comment type="caution">
    <text evidence="1">The sequence shown here is derived from an EMBL/GenBank/DDBJ whole genome shotgun (WGS) entry which is preliminary data.</text>
</comment>
<dbReference type="AlphaFoldDB" id="A0AAV5QER2"/>
<name>A0AAV5QER2_9ASCO</name>
<organism evidence="1 2">
    <name type="scientific">Saccharomycopsis crataegensis</name>
    <dbReference type="NCBI Taxonomy" id="43959"/>
    <lineage>
        <taxon>Eukaryota</taxon>
        <taxon>Fungi</taxon>
        <taxon>Dikarya</taxon>
        <taxon>Ascomycota</taxon>
        <taxon>Saccharomycotina</taxon>
        <taxon>Saccharomycetes</taxon>
        <taxon>Saccharomycopsidaceae</taxon>
        <taxon>Saccharomycopsis</taxon>
    </lineage>
</organism>
<gene>
    <name evidence="1" type="ORF">DASC09_004670</name>
</gene>
<keyword evidence="2" id="KW-1185">Reference proteome</keyword>
<evidence type="ECO:0000313" key="1">
    <source>
        <dbReference type="EMBL" id="GMM33142.1"/>
    </source>
</evidence>
<sequence>MHEQKTRNYRHTPVAFFGTNQPTSSAMSNIFESQKKKQIIANSLENQDYLLISSLNVSKASNLTNTEKQAINMSGPSSVAQARHNLLTKYCGN</sequence>